<feature type="signal peptide" evidence="6">
    <location>
        <begin position="1"/>
        <end position="21"/>
    </location>
</feature>
<dbReference type="PANTHER" id="PTHR46300">
    <property type="entry name" value="P450, PUTATIVE (EUROFUNG)-RELATED-RELATED"/>
    <property type="match status" value="1"/>
</dbReference>
<evidence type="ECO:0000256" key="1">
    <source>
        <dbReference type="ARBA" id="ARBA00010617"/>
    </source>
</evidence>
<keyword evidence="5" id="KW-0349">Heme</keyword>
<dbReference type="EMBL" id="CVMT01000006">
    <property type="protein sequence ID" value="CRG89251.1"/>
    <property type="molecule type" value="Genomic_DNA"/>
</dbReference>
<keyword evidence="6" id="KW-0732">Signal</keyword>
<dbReference type="PANTHER" id="PTHR46300:SF9">
    <property type="entry name" value="P450, PUTATIVE-RELATED"/>
    <property type="match status" value="1"/>
</dbReference>
<dbReference type="PRINTS" id="PR00463">
    <property type="entry name" value="EP450I"/>
</dbReference>
<feature type="chain" id="PRO_5006711483" evidence="6">
    <location>
        <begin position="22"/>
        <end position="211"/>
    </location>
</feature>
<reference evidence="7 8" key="1">
    <citation type="submission" date="2015-04" db="EMBL/GenBank/DDBJ databases">
        <authorList>
            <person name="Syromyatnikov M.Y."/>
            <person name="Popov V.N."/>
        </authorList>
    </citation>
    <scope>NUCLEOTIDE SEQUENCE [LARGE SCALE GENOMIC DNA]</scope>
    <source>
        <strain evidence="7">WF-38-12</strain>
    </source>
</reference>
<dbReference type="Pfam" id="PF00067">
    <property type="entry name" value="p450"/>
    <property type="match status" value="1"/>
</dbReference>
<evidence type="ECO:0000313" key="8">
    <source>
        <dbReference type="Proteomes" id="UP000054383"/>
    </source>
</evidence>
<keyword evidence="8" id="KW-1185">Reference proteome</keyword>
<dbReference type="GO" id="GO:0020037">
    <property type="term" value="F:heme binding"/>
    <property type="evidence" value="ECO:0007669"/>
    <property type="project" value="InterPro"/>
</dbReference>
<sequence length="211" mass="24168">MLSGGLDTITTLVAWSVALLAQRPDIQDTALKAIQKTYGTDEPLCDAEDDQQCEYIVALVRECLRYYTVLRLALPRVSVKDVVYEGIRIPKGTVIFLNAWACNMDPKVWQDPEVFRPERWFEHEDAPMFTYGMGYRMCAGSLLANRELYLTFIRLLNSFRIEKVDDVDVHPVRGNMDPTSLVSMPQRYRARFVPRNGNALRNALDKFVAVN</sequence>
<dbReference type="InterPro" id="IPR001128">
    <property type="entry name" value="Cyt_P450"/>
</dbReference>
<dbReference type="Gene3D" id="1.10.630.10">
    <property type="entry name" value="Cytochrome P450"/>
    <property type="match status" value="1"/>
</dbReference>
<dbReference type="InterPro" id="IPR036396">
    <property type="entry name" value="Cyt_P450_sf"/>
</dbReference>
<evidence type="ECO:0000256" key="3">
    <source>
        <dbReference type="ARBA" id="ARBA00023002"/>
    </source>
</evidence>
<dbReference type="SUPFAM" id="SSF48264">
    <property type="entry name" value="Cytochrome P450"/>
    <property type="match status" value="1"/>
</dbReference>
<protein>
    <submittedName>
        <fullName evidence="7">3-hydroxyphenylacetate 6-hydroxylase</fullName>
    </submittedName>
</protein>
<proteinExistence type="inferred from homology"/>
<evidence type="ECO:0000256" key="2">
    <source>
        <dbReference type="ARBA" id="ARBA00022723"/>
    </source>
</evidence>
<keyword evidence="3" id="KW-0560">Oxidoreductase</keyword>
<dbReference type="PRINTS" id="PR00385">
    <property type="entry name" value="P450"/>
</dbReference>
<organism evidence="7 8">
    <name type="scientific">Talaromyces islandicus</name>
    <name type="common">Penicillium islandicum</name>
    <dbReference type="NCBI Taxonomy" id="28573"/>
    <lineage>
        <taxon>Eukaryota</taxon>
        <taxon>Fungi</taxon>
        <taxon>Dikarya</taxon>
        <taxon>Ascomycota</taxon>
        <taxon>Pezizomycotina</taxon>
        <taxon>Eurotiomycetes</taxon>
        <taxon>Eurotiomycetidae</taxon>
        <taxon>Eurotiales</taxon>
        <taxon>Trichocomaceae</taxon>
        <taxon>Talaromyces</taxon>
        <taxon>Talaromyces sect. Islandici</taxon>
    </lineage>
</organism>
<dbReference type="GO" id="GO:0004497">
    <property type="term" value="F:monooxygenase activity"/>
    <property type="evidence" value="ECO:0007669"/>
    <property type="project" value="InterPro"/>
</dbReference>
<keyword evidence="4 5" id="KW-0408">Iron</keyword>
<keyword evidence="2 5" id="KW-0479">Metal-binding</keyword>
<evidence type="ECO:0000256" key="6">
    <source>
        <dbReference type="SAM" id="SignalP"/>
    </source>
</evidence>
<name>A0A0U1M2P2_TALIS</name>
<evidence type="ECO:0000256" key="5">
    <source>
        <dbReference type="PIRSR" id="PIRSR602401-1"/>
    </source>
</evidence>
<dbReference type="InterPro" id="IPR002401">
    <property type="entry name" value="Cyt_P450_E_grp-I"/>
</dbReference>
<dbReference type="STRING" id="28573.A0A0U1M2P2"/>
<dbReference type="Proteomes" id="UP000054383">
    <property type="component" value="Unassembled WGS sequence"/>
</dbReference>
<evidence type="ECO:0000313" key="7">
    <source>
        <dbReference type="EMBL" id="CRG89251.1"/>
    </source>
</evidence>
<feature type="binding site" description="axial binding residue" evidence="5">
    <location>
        <position position="138"/>
    </location>
    <ligand>
        <name>heme</name>
        <dbReference type="ChEBI" id="CHEBI:30413"/>
    </ligand>
    <ligandPart>
        <name>Fe</name>
        <dbReference type="ChEBI" id="CHEBI:18248"/>
    </ligandPart>
</feature>
<evidence type="ECO:0000256" key="4">
    <source>
        <dbReference type="ARBA" id="ARBA00023004"/>
    </source>
</evidence>
<dbReference type="OrthoDB" id="1055148at2759"/>
<dbReference type="GO" id="GO:0016705">
    <property type="term" value="F:oxidoreductase activity, acting on paired donors, with incorporation or reduction of molecular oxygen"/>
    <property type="evidence" value="ECO:0007669"/>
    <property type="project" value="InterPro"/>
</dbReference>
<dbReference type="InterPro" id="IPR050364">
    <property type="entry name" value="Cytochrome_P450_fung"/>
</dbReference>
<comment type="similarity">
    <text evidence="1">Belongs to the cytochrome P450 family.</text>
</comment>
<dbReference type="OMA" id="HAVIHEC"/>
<dbReference type="AlphaFoldDB" id="A0A0U1M2P2"/>
<accession>A0A0U1M2P2</accession>
<comment type="cofactor">
    <cofactor evidence="5">
        <name>heme</name>
        <dbReference type="ChEBI" id="CHEBI:30413"/>
    </cofactor>
</comment>
<gene>
    <name evidence="7" type="ORF">PISL3812_06287</name>
</gene>
<dbReference type="GO" id="GO:0005506">
    <property type="term" value="F:iron ion binding"/>
    <property type="evidence" value="ECO:0007669"/>
    <property type="project" value="InterPro"/>
</dbReference>